<dbReference type="InterPro" id="IPR046950">
    <property type="entry name" value="DNA-dir_Rpol_C_phage-type"/>
</dbReference>
<dbReference type="FunFam" id="1.10.287.260:FF:000001">
    <property type="entry name" value="DNA-directed RNA polymerase"/>
    <property type="match status" value="1"/>
</dbReference>
<keyword evidence="6" id="KW-0809">Transit peptide</keyword>
<proteinExistence type="inferred from homology"/>
<evidence type="ECO:0000259" key="10">
    <source>
        <dbReference type="SMART" id="SM01311"/>
    </source>
</evidence>
<name>Q8L6F8_PHYPA</name>
<evidence type="ECO:0000256" key="7">
    <source>
        <dbReference type="ARBA" id="ARBA00023163"/>
    </source>
</evidence>
<sequence>MPAEVCWTKGILSTTACIFPEHVKQVLLTGYPVAGMWRSAAQQLARQKLHGVRSGRIASNFPLLRQVTTSQSTAHQASASVQSLDRASESDRSSEFKSGLRFLKPSTSSSPSSLTPLDSAFIELVDLLPKCWQSTSTTDFNHDHSKLQTPLQVFDSRAYSSALEEDELCDEDIIGKENEHAREALPNGSNWDTGLDADSLLEQKSRKRKARELHKRQVKIETEAWQQAATEYRELMTEMCRKSLAPNLPFAQSLLLSWFEPLRDGILEEQRAYGNREHREHRSMYGPYMCQLPADMLAVITMHRLMGLLMCDQEHGCVKVIHAAVVIGEAVEQEVRIFQLMNSQKKSKDAEGNTNSLGDVANNEELEATRKADLKSKKVVRDKVKKLVKQNKLRRVDSILKHASTDEPWSTVIHVKLGSRLLELMLETSFVRAPACQDGDDFGELRPAFQHKFKNHVLRQNVNRIYGVIECDQLVLAEIDQSVKHMVMPYMPMLVKPLPWKGFNEGGYLYLKSSIMRTQGAKEQRMAVIDTPRKHMKVVVEALNVLGETGWRVNKRVLEVVEKLWKAGGGIADLVEADDVPIPERPDTSDKEVWHKWKVAVSQAKRTNSERHSLRCDTELKLGVADKLIDEEAFYYPHNLDFRGRAYPMHPHLNHLGNDLCRGLLIFADGKPLGPSGLRWIKIQLANLYGGSVGKMSFDDRAAFAEDRMEEILDSAERPLDGSRLWLKAEDPFQFLAACIDLRDALASGNPETFVSHLPVHQDGSCNGLQHYAALGRDRIGAESVNLIAGDKPADVYSGIAERVEIIMEKDALKNPLTSRNAASARLLQGQIDRKLVKQTVMTSVYGVTFIGARMQILNRLKERSPIAVDPVDTYRAACYAAKVTLDALGEMFKEARCIMSWLGDCAKIIAAAGHTVRWTSPLGLPIVQPYRKHSRHLVKTSLQVLALRNTDDNHPVLASRQRSAFPPNFVHSLDSSHMMMTALACSKAGLTFAGVHDSYWTHAGDVENMNVILRKNFVKLYKQPILENLLLDFQTQFPDLVFPEVPARGDLDLKEVLKSPYFFN</sequence>
<dbReference type="FunFam" id="1.10.1320.10:FF:000001">
    <property type="entry name" value="DNA-directed RNA polymerase"/>
    <property type="match status" value="1"/>
</dbReference>
<dbReference type="GO" id="GO:0003677">
    <property type="term" value="F:DNA binding"/>
    <property type="evidence" value="ECO:0007669"/>
    <property type="project" value="InterPro"/>
</dbReference>
<dbReference type="Gene3D" id="1.10.150.20">
    <property type="entry name" value="5' to 3' exonuclease, C-terminal subdomain"/>
    <property type="match status" value="1"/>
</dbReference>
<evidence type="ECO:0000313" key="11">
    <source>
        <dbReference type="EMBL" id="CAC95164.1"/>
    </source>
</evidence>
<evidence type="ECO:0000256" key="8">
    <source>
        <dbReference type="ARBA" id="ARBA00048552"/>
    </source>
</evidence>
<evidence type="ECO:0000256" key="3">
    <source>
        <dbReference type="ARBA" id="ARBA00022478"/>
    </source>
</evidence>
<evidence type="ECO:0000256" key="5">
    <source>
        <dbReference type="ARBA" id="ARBA00022695"/>
    </source>
</evidence>
<evidence type="ECO:0000256" key="4">
    <source>
        <dbReference type="ARBA" id="ARBA00022679"/>
    </source>
</evidence>
<evidence type="ECO:0000256" key="1">
    <source>
        <dbReference type="ARBA" id="ARBA00009493"/>
    </source>
</evidence>
<gene>
    <name evidence="11" type="primary">rpoT2</name>
</gene>
<accession>Q8L6F8</accession>
<dbReference type="InterPro" id="IPR043502">
    <property type="entry name" value="DNA/RNA_pol_sf"/>
</dbReference>
<dbReference type="GO" id="GO:0000428">
    <property type="term" value="C:DNA-directed RNA polymerase complex"/>
    <property type="evidence" value="ECO:0007669"/>
    <property type="project" value="UniProtKB-KW"/>
</dbReference>
<keyword evidence="5 9" id="KW-0548">Nucleotidyltransferase</keyword>
<dbReference type="EMBL" id="AJ416855">
    <property type="protein sequence ID" value="CAC95164.1"/>
    <property type="molecule type" value="Genomic_DNA"/>
</dbReference>
<dbReference type="InterPro" id="IPR002092">
    <property type="entry name" value="DNA-dir_Rpol_phage-type"/>
</dbReference>
<evidence type="ECO:0000256" key="2">
    <source>
        <dbReference type="ARBA" id="ARBA00012418"/>
    </source>
</evidence>
<keyword evidence="7 9" id="KW-0804">Transcription</keyword>
<dbReference type="GO" id="GO:0003899">
    <property type="term" value="F:DNA-directed RNA polymerase activity"/>
    <property type="evidence" value="ECO:0007669"/>
    <property type="project" value="UniProtKB-EC"/>
</dbReference>
<dbReference type="PROSITE" id="PS00900">
    <property type="entry name" value="RNA_POL_PHAGE_1"/>
    <property type="match status" value="1"/>
</dbReference>
<dbReference type="SUPFAM" id="SSF56672">
    <property type="entry name" value="DNA/RNA polymerases"/>
    <property type="match status" value="1"/>
</dbReference>
<keyword evidence="3 9" id="KW-0240">DNA-directed RNA polymerase</keyword>
<dbReference type="SMART" id="SM01311">
    <property type="entry name" value="RPOL_N"/>
    <property type="match status" value="1"/>
</dbReference>
<evidence type="ECO:0000256" key="9">
    <source>
        <dbReference type="RuleBase" id="RU003805"/>
    </source>
</evidence>
<dbReference type="Gene3D" id="1.10.287.260">
    <property type="match status" value="1"/>
</dbReference>
<reference evidence="11" key="1">
    <citation type="journal article" date="2002" name="Gene">
        <title>Two RpoT genes of Physcomitrella patens encode phage-type RNA polymerases with dual targeting to mitochondria and plastids.</title>
        <authorList>
            <person name="Richter U."/>
            <person name="Kiessling J."/>
            <person name="Hedtke B."/>
            <person name="Decker E."/>
            <person name="Reski R."/>
            <person name="Borner T."/>
            <person name="Weihe A."/>
        </authorList>
    </citation>
    <scope>NUCLEOTIDE SEQUENCE</scope>
</reference>
<dbReference type="PANTHER" id="PTHR10102:SF0">
    <property type="entry name" value="DNA-DIRECTED RNA POLYMERASE, MITOCHONDRIAL"/>
    <property type="match status" value="1"/>
</dbReference>
<dbReference type="Pfam" id="PF00940">
    <property type="entry name" value="RNA_pol"/>
    <property type="match status" value="1"/>
</dbReference>
<dbReference type="GO" id="GO:0005737">
    <property type="term" value="C:cytoplasm"/>
    <property type="evidence" value="ECO:0007669"/>
    <property type="project" value="UniProtKB-ARBA"/>
</dbReference>
<dbReference type="InterPro" id="IPR037159">
    <property type="entry name" value="RNA_POL_N_sf"/>
</dbReference>
<feature type="domain" description="DNA-directed RNA polymerase N-terminal" evidence="10">
    <location>
        <begin position="215"/>
        <end position="548"/>
    </location>
</feature>
<dbReference type="InterPro" id="IPR024075">
    <property type="entry name" value="DNA-dir_RNA_pol_helix_hairp_sf"/>
</dbReference>
<dbReference type="EC" id="2.7.7.6" evidence="2 9"/>
<dbReference type="GO" id="GO:0006351">
    <property type="term" value="P:DNA-templated transcription"/>
    <property type="evidence" value="ECO:0007669"/>
    <property type="project" value="InterPro"/>
</dbReference>
<comment type="similarity">
    <text evidence="1 9">Belongs to the phage and mitochondrial RNA polymerase family.</text>
</comment>
<evidence type="ECO:0000256" key="6">
    <source>
        <dbReference type="ARBA" id="ARBA00022946"/>
    </source>
</evidence>
<comment type="catalytic activity">
    <reaction evidence="8 9">
        <text>RNA(n) + a ribonucleoside 5'-triphosphate = RNA(n+1) + diphosphate</text>
        <dbReference type="Rhea" id="RHEA:21248"/>
        <dbReference type="Rhea" id="RHEA-COMP:14527"/>
        <dbReference type="Rhea" id="RHEA-COMP:17342"/>
        <dbReference type="ChEBI" id="CHEBI:33019"/>
        <dbReference type="ChEBI" id="CHEBI:61557"/>
        <dbReference type="ChEBI" id="CHEBI:140395"/>
        <dbReference type="EC" id="2.7.7.6"/>
    </reaction>
</comment>
<dbReference type="AlphaFoldDB" id="Q8L6F8"/>
<keyword evidence="4 9" id="KW-0808">Transferase</keyword>
<dbReference type="Gene3D" id="1.10.287.280">
    <property type="match status" value="1"/>
</dbReference>
<dbReference type="PANTHER" id="PTHR10102">
    <property type="entry name" value="DNA-DIRECTED RNA POLYMERASE, MITOCHONDRIAL"/>
    <property type="match status" value="1"/>
</dbReference>
<dbReference type="FunFam" id="1.10.150.20:FF:000027">
    <property type="entry name" value="DNA-directed RNA polymerase"/>
    <property type="match status" value="1"/>
</dbReference>
<comment type="function">
    <text evidence="9">DNA-dependent RNA polymerase catalyzes the transcription of DNA into RNA using the four ribonucleoside triphosphates as substrates.</text>
</comment>
<dbReference type="FunFam" id="1.10.287.280:FF:000001">
    <property type="entry name" value="DNA-directed RNA polymerase"/>
    <property type="match status" value="1"/>
</dbReference>
<organism evidence="11">
    <name type="scientific">Physcomitrium patens</name>
    <name type="common">Spreading-leaved earth moss</name>
    <name type="synonym">Physcomitrella patens</name>
    <dbReference type="NCBI Taxonomy" id="3218"/>
    <lineage>
        <taxon>Eukaryota</taxon>
        <taxon>Viridiplantae</taxon>
        <taxon>Streptophyta</taxon>
        <taxon>Embryophyta</taxon>
        <taxon>Bryophyta</taxon>
        <taxon>Bryophytina</taxon>
        <taxon>Bryopsida</taxon>
        <taxon>Funariidae</taxon>
        <taxon>Funariales</taxon>
        <taxon>Funariaceae</taxon>
        <taxon>Physcomitrium</taxon>
    </lineage>
</organism>
<dbReference type="InterPro" id="IPR029262">
    <property type="entry name" value="RPOL_N"/>
</dbReference>
<dbReference type="Pfam" id="PF14700">
    <property type="entry name" value="RPOL_N"/>
    <property type="match status" value="1"/>
</dbReference>
<dbReference type="Gene3D" id="1.10.1320.10">
    <property type="entry name" value="DNA-directed RNA polymerase, N-terminal domain"/>
    <property type="match status" value="1"/>
</dbReference>
<dbReference type="PROSITE" id="PS00489">
    <property type="entry name" value="RNA_POL_PHAGE_2"/>
    <property type="match status" value="1"/>
</dbReference>
<protein>
    <recommendedName>
        <fullName evidence="2 9">DNA-directed RNA polymerase</fullName>
        <ecNumber evidence="2 9">2.7.7.6</ecNumber>
    </recommendedName>
</protein>